<dbReference type="InterPro" id="IPR004241">
    <property type="entry name" value="Atg8-like"/>
</dbReference>
<proteinExistence type="inferred from homology"/>
<evidence type="ECO:0000256" key="4">
    <source>
        <dbReference type="ARBA" id="ARBA00023006"/>
    </source>
</evidence>
<name>A0AAV7XNX1_9NEOP</name>
<organism evidence="11 12">
    <name type="scientific">Megalurothrips usitatus</name>
    <name type="common">bean blossom thrips</name>
    <dbReference type="NCBI Taxonomy" id="439358"/>
    <lineage>
        <taxon>Eukaryota</taxon>
        <taxon>Metazoa</taxon>
        <taxon>Ecdysozoa</taxon>
        <taxon>Arthropoda</taxon>
        <taxon>Hexapoda</taxon>
        <taxon>Insecta</taxon>
        <taxon>Pterygota</taxon>
        <taxon>Neoptera</taxon>
        <taxon>Paraneoptera</taxon>
        <taxon>Thysanoptera</taxon>
        <taxon>Terebrantia</taxon>
        <taxon>Thripoidea</taxon>
        <taxon>Thripidae</taxon>
        <taxon>Megalurothrips</taxon>
    </lineage>
</organism>
<evidence type="ECO:0000256" key="9">
    <source>
        <dbReference type="PIRSR" id="PIRSR604241-50"/>
    </source>
</evidence>
<evidence type="ECO:0000256" key="3">
    <source>
        <dbReference type="ARBA" id="ARBA00022490"/>
    </source>
</evidence>
<accession>A0AAV7XNX1</accession>
<dbReference type="InterPro" id="IPR029071">
    <property type="entry name" value="Ubiquitin-like_domsf"/>
</dbReference>
<keyword evidence="12" id="KW-1185">Reference proteome</keyword>
<dbReference type="Proteomes" id="UP001075354">
    <property type="component" value="Chromosome 5"/>
</dbReference>
<keyword evidence="5" id="KW-0472">Membrane</keyword>
<dbReference type="GO" id="GO:0016236">
    <property type="term" value="P:macroautophagy"/>
    <property type="evidence" value="ECO:0007669"/>
    <property type="project" value="UniProtKB-ARBA"/>
</dbReference>
<sequence length="172" mass="19986">MLKMEMSAKLDKNSNLKKVTKRKKAYASRIEEVAAMRTKFPTKVPTIVKRFHKEASLPLLEKVKFLVPEETTMSQFVAIIRKRMNLRPNQAIYLLVNNRSMMNLSMTIAEVYNEHKDDDGMLHVTYASQEVFGATGVTEISRNSYDNGKNVYLKKYIIKWFVLYVEQLNLIS</sequence>
<evidence type="ECO:0000256" key="2">
    <source>
        <dbReference type="ARBA" id="ARBA00007293"/>
    </source>
</evidence>
<evidence type="ECO:0008006" key="13">
    <source>
        <dbReference type="Google" id="ProtNLM"/>
    </source>
</evidence>
<dbReference type="SUPFAM" id="SSF54236">
    <property type="entry name" value="Ubiquitin-like"/>
    <property type="match status" value="1"/>
</dbReference>
<evidence type="ECO:0000313" key="11">
    <source>
        <dbReference type="EMBL" id="KAJ1527489.1"/>
    </source>
</evidence>
<comment type="subcellular location">
    <subcellularLocation>
        <location evidence="1">Cytoplasmic vesicle</location>
        <location evidence="1">Autophagosome</location>
    </subcellularLocation>
    <subcellularLocation>
        <location evidence="8">Endomembrane system</location>
        <topology evidence="8">Lipid-anchor</topology>
    </subcellularLocation>
</comment>
<protein>
    <recommendedName>
        <fullName evidence="13">Microtubule-associated proteins 1A/1B light chain 3C-like</fullName>
    </recommendedName>
</protein>
<reference evidence="11" key="1">
    <citation type="submission" date="2022-12" db="EMBL/GenBank/DDBJ databases">
        <title>Chromosome-level genome assembly of the bean flower thrips Megalurothrips usitatus.</title>
        <authorList>
            <person name="Ma L."/>
            <person name="Liu Q."/>
            <person name="Li H."/>
            <person name="Cai W."/>
        </authorList>
    </citation>
    <scope>NUCLEOTIDE SEQUENCE</scope>
    <source>
        <strain evidence="11">Cailab_2022a</strain>
    </source>
</reference>
<evidence type="ECO:0000256" key="7">
    <source>
        <dbReference type="ARBA" id="ARBA00023329"/>
    </source>
</evidence>
<dbReference type="FunFam" id="3.10.20.90:FF:000149">
    <property type="entry name" value="microtubule-associated proteins 1A/1B light chain 3C"/>
    <property type="match status" value="1"/>
</dbReference>
<evidence type="ECO:0000256" key="10">
    <source>
        <dbReference type="RuleBase" id="RU004384"/>
    </source>
</evidence>
<keyword evidence="7" id="KW-0968">Cytoplasmic vesicle</keyword>
<gene>
    <name evidence="11" type="ORF">ONE63_007462</name>
</gene>
<evidence type="ECO:0000256" key="5">
    <source>
        <dbReference type="ARBA" id="ARBA00023136"/>
    </source>
</evidence>
<dbReference type="PANTHER" id="PTHR10969">
    <property type="entry name" value="MICROTUBULE-ASSOCIATED PROTEINS 1A/1B LIGHT CHAIN 3-RELATED"/>
    <property type="match status" value="1"/>
</dbReference>
<evidence type="ECO:0000256" key="8">
    <source>
        <dbReference type="ARBA" id="ARBA00037868"/>
    </source>
</evidence>
<dbReference type="Pfam" id="PF02991">
    <property type="entry name" value="ATG8"/>
    <property type="match status" value="1"/>
</dbReference>
<keyword evidence="4 10" id="KW-0072">Autophagy</keyword>
<feature type="lipid moiety-binding region" description="Phosphatidylserine amidated glycine; alternate" evidence="9">
    <location>
        <position position="133"/>
    </location>
</feature>
<dbReference type="EMBL" id="JAPTSV010000005">
    <property type="protein sequence ID" value="KAJ1527489.1"/>
    <property type="molecule type" value="Genomic_DNA"/>
</dbReference>
<dbReference type="GO" id="GO:0012505">
    <property type="term" value="C:endomembrane system"/>
    <property type="evidence" value="ECO:0007669"/>
    <property type="project" value="UniProtKB-SubCell"/>
</dbReference>
<evidence type="ECO:0000256" key="6">
    <source>
        <dbReference type="ARBA" id="ARBA00023288"/>
    </source>
</evidence>
<keyword evidence="6 9" id="KW-0449">Lipoprotein</keyword>
<evidence type="ECO:0000313" key="12">
    <source>
        <dbReference type="Proteomes" id="UP001075354"/>
    </source>
</evidence>
<dbReference type="Gene3D" id="3.10.20.90">
    <property type="entry name" value="Phosphatidylinositol 3-kinase Catalytic Subunit, Chain A, domain 1"/>
    <property type="match status" value="1"/>
</dbReference>
<dbReference type="AlphaFoldDB" id="A0AAV7XNX1"/>
<comment type="caution">
    <text evidence="11">The sequence shown here is derived from an EMBL/GenBank/DDBJ whole genome shotgun (WGS) entry which is preliminary data.</text>
</comment>
<comment type="similarity">
    <text evidence="2 10">Belongs to the ATG8 family.</text>
</comment>
<dbReference type="GO" id="GO:0031410">
    <property type="term" value="C:cytoplasmic vesicle"/>
    <property type="evidence" value="ECO:0007669"/>
    <property type="project" value="UniProtKB-KW"/>
</dbReference>
<keyword evidence="3" id="KW-0963">Cytoplasm</keyword>
<evidence type="ECO:0000256" key="1">
    <source>
        <dbReference type="ARBA" id="ARBA00004419"/>
    </source>
</evidence>
<dbReference type="GO" id="GO:0005776">
    <property type="term" value="C:autophagosome"/>
    <property type="evidence" value="ECO:0007669"/>
    <property type="project" value="UniProtKB-SubCell"/>
</dbReference>
<dbReference type="GO" id="GO:0006950">
    <property type="term" value="P:response to stress"/>
    <property type="evidence" value="ECO:0007669"/>
    <property type="project" value="UniProtKB-ARBA"/>
</dbReference>